<comment type="caution">
    <text evidence="2">The sequence shown here is derived from an EMBL/GenBank/DDBJ whole genome shotgun (WGS) entry which is preliminary data.</text>
</comment>
<proteinExistence type="predicted"/>
<dbReference type="Proteomes" id="UP000237271">
    <property type="component" value="Unassembled WGS sequence"/>
</dbReference>
<organism evidence="2 3">
    <name type="scientific">Phytophthora palmivora</name>
    <dbReference type="NCBI Taxonomy" id="4796"/>
    <lineage>
        <taxon>Eukaryota</taxon>
        <taxon>Sar</taxon>
        <taxon>Stramenopiles</taxon>
        <taxon>Oomycota</taxon>
        <taxon>Peronosporomycetes</taxon>
        <taxon>Peronosporales</taxon>
        <taxon>Peronosporaceae</taxon>
        <taxon>Phytophthora</taxon>
    </lineage>
</organism>
<dbReference type="EMBL" id="NCKW01006388">
    <property type="protein sequence ID" value="POM71937.1"/>
    <property type="molecule type" value="Genomic_DNA"/>
</dbReference>
<sequence>MYEVEFEWPSDSEVNDSSTSNVDAGDQEGSEEPADLASGTGLFNDSDEEEADRPRRSRLRRGDKTTHWHPPLPEPPVKMHPSTKHRNRYIPKPDWNYDCVCRMSMGRCRIGTLKGPSFADELGLDGAFG</sequence>
<protein>
    <submittedName>
        <fullName evidence="2">Uncharacterized protein</fullName>
    </submittedName>
</protein>
<keyword evidence="3" id="KW-1185">Reference proteome</keyword>
<feature type="compositionally biased region" description="Acidic residues" evidence="1">
    <location>
        <begin position="25"/>
        <end position="34"/>
    </location>
</feature>
<feature type="compositionally biased region" description="Acidic residues" evidence="1">
    <location>
        <begin position="1"/>
        <end position="14"/>
    </location>
</feature>
<dbReference type="AlphaFoldDB" id="A0A2P4Y2A5"/>
<gene>
    <name evidence="2" type="ORF">PHPALM_11435</name>
</gene>
<evidence type="ECO:0000313" key="2">
    <source>
        <dbReference type="EMBL" id="POM71937.1"/>
    </source>
</evidence>
<feature type="region of interest" description="Disordered" evidence="1">
    <location>
        <begin position="1"/>
        <end position="86"/>
    </location>
</feature>
<name>A0A2P4Y2A5_9STRA</name>
<reference evidence="2 3" key="1">
    <citation type="journal article" date="2017" name="Genome Biol. Evol.">
        <title>Phytophthora megakarya and P. palmivora, closely related causal agents of cacao black pod rot, underwent increases in genome sizes and gene numbers by different mechanisms.</title>
        <authorList>
            <person name="Ali S.S."/>
            <person name="Shao J."/>
            <person name="Lary D.J."/>
            <person name="Kronmiller B."/>
            <person name="Shen D."/>
            <person name="Strem M.D."/>
            <person name="Amoako-Attah I."/>
            <person name="Akrofi A.Y."/>
            <person name="Begoude B.A."/>
            <person name="Ten Hoopen G.M."/>
            <person name="Coulibaly K."/>
            <person name="Kebe B.I."/>
            <person name="Melnick R.L."/>
            <person name="Guiltinan M.J."/>
            <person name="Tyler B.M."/>
            <person name="Meinhardt L.W."/>
            <person name="Bailey B.A."/>
        </authorList>
    </citation>
    <scope>NUCLEOTIDE SEQUENCE [LARGE SCALE GENOMIC DNA]</scope>
    <source>
        <strain evidence="3">sbr112.9</strain>
    </source>
</reference>
<evidence type="ECO:0000256" key="1">
    <source>
        <dbReference type="SAM" id="MobiDB-lite"/>
    </source>
</evidence>
<evidence type="ECO:0000313" key="3">
    <source>
        <dbReference type="Proteomes" id="UP000237271"/>
    </source>
</evidence>
<accession>A0A2P4Y2A5</accession>